<dbReference type="EMBL" id="GBRH01267735">
    <property type="protein sequence ID" value="JAD30160.1"/>
    <property type="molecule type" value="Transcribed_RNA"/>
</dbReference>
<proteinExistence type="predicted"/>
<name>A0A0A8Z0B0_ARUDO</name>
<reference evidence="1" key="2">
    <citation type="journal article" date="2015" name="Data Brief">
        <title>Shoot transcriptome of the giant reed, Arundo donax.</title>
        <authorList>
            <person name="Barrero R.A."/>
            <person name="Guerrero F.D."/>
            <person name="Moolhuijzen P."/>
            <person name="Goolsby J.A."/>
            <person name="Tidwell J."/>
            <person name="Bellgard S.E."/>
            <person name="Bellgard M.I."/>
        </authorList>
    </citation>
    <scope>NUCLEOTIDE SEQUENCE</scope>
    <source>
        <tissue evidence="1">Shoot tissue taken approximately 20 cm above the soil surface</tissue>
    </source>
</reference>
<reference evidence="1" key="1">
    <citation type="submission" date="2014-09" db="EMBL/GenBank/DDBJ databases">
        <authorList>
            <person name="Magalhaes I.L.F."/>
            <person name="Oliveira U."/>
            <person name="Santos F.R."/>
            <person name="Vidigal T.H.D.A."/>
            <person name="Brescovit A.D."/>
            <person name="Santos A.J."/>
        </authorList>
    </citation>
    <scope>NUCLEOTIDE SEQUENCE</scope>
    <source>
        <tissue evidence="1">Shoot tissue taken approximately 20 cm above the soil surface</tissue>
    </source>
</reference>
<accession>A0A0A8Z0B0</accession>
<sequence>MVFFHMHCEYGLLARLVQRLLHCISPP</sequence>
<evidence type="ECO:0000313" key="1">
    <source>
        <dbReference type="EMBL" id="JAD30160.1"/>
    </source>
</evidence>
<protein>
    <submittedName>
        <fullName evidence="1">Uncharacterized protein</fullName>
    </submittedName>
</protein>
<organism evidence="1">
    <name type="scientific">Arundo donax</name>
    <name type="common">Giant reed</name>
    <name type="synonym">Donax arundinaceus</name>
    <dbReference type="NCBI Taxonomy" id="35708"/>
    <lineage>
        <taxon>Eukaryota</taxon>
        <taxon>Viridiplantae</taxon>
        <taxon>Streptophyta</taxon>
        <taxon>Embryophyta</taxon>
        <taxon>Tracheophyta</taxon>
        <taxon>Spermatophyta</taxon>
        <taxon>Magnoliopsida</taxon>
        <taxon>Liliopsida</taxon>
        <taxon>Poales</taxon>
        <taxon>Poaceae</taxon>
        <taxon>PACMAD clade</taxon>
        <taxon>Arundinoideae</taxon>
        <taxon>Arundineae</taxon>
        <taxon>Arundo</taxon>
    </lineage>
</organism>
<dbReference type="AlphaFoldDB" id="A0A0A8Z0B0"/>